<feature type="coiled-coil region" evidence="1">
    <location>
        <begin position="297"/>
        <end position="324"/>
    </location>
</feature>
<dbReference type="EMBL" id="HBGV01006280">
    <property type="protein sequence ID" value="CAD9481839.1"/>
    <property type="molecule type" value="Transcribed_RNA"/>
</dbReference>
<organism evidence="3">
    <name type="scientific">Helicotheca tamesis</name>
    <dbReference type="NCBI Taxonomy" id="374047"/>
    <lineage>
        <taxon>Eukaryota</taxon>
        <taxon>Sar</taxon>
        <taxon>Stramenopiles</taxon>
        <taxon>Ochrophyta</taxon>
        <taxon>Bacillariophyta</taxon>
        <taxon>Mediophyceae</taxon>
        <taxon>Lithodesmiophycidae</taxon>
        <taxon>Lithodesmiales</taxon>
        <taxon>Lithodesmiaceae</taxon>
        <taxon>Helicotheca</taxon>
    </lineage>
</organism>
<accession>A0A7S2H6G7</accession>
<proteinExistence type="predicted"/>
<evidence type="ECO:0000256" key="2">
    <source>
        <dbReference type="SAM" id="MobiDB-lite"/>
    </source>
</evidence>
<reference evidence="3" key="1">
    <citation type="submission" date="2021-01" db="EMBL/GenBank/DDBJ databases">
        <authorList>
            <person name="Corre E."/>
            <person name="Pelletier E."/>
            <person name="Niang G."/>
            <person name="Scheremetjew M."/>
            <person name="Finn R."/>
            <person name="Kale V."/>
            <person name="Holt S."/>
            <person name="Cochrane G."/>
            <person name="Meng A."/>
            <person name="Brown T."/>
            <person name="Cohen L."/>
        </authorList>
    </citation>
    <scope>NUCLEOTIDE SEQUENCE</scope>
    <source>
        <strain evidence="3">CCMP826</strain>
    </source>
</reference>
<feature type="region of interest" description="Disordered" evidence="2">
    <location>
        <begin position="181"/>
        <end position="219"/>
    </location>
</feature>
<gene>
    <name evidence="3" type="ORF">HTAM1171_LOCUS3814</name>
</gene>
<dbReference type="AlphaFoldDB" id="A0A7S2H6G7"/>
<evidence type="ECO:0000313" key="3">
    <source>
        <dbReference type="EMBL" id="CAD9481839.1"/>
    </source>
</evidence>
<keyword evidence="1" id="KW-0175">Coiled coil</keyword>
<feature type="compositionally biased region" description="Polar residues" evidence="2">
    <location>
        <begin position="184"/>
        <end position="195"/>
    </location>
</feature>
<evidence type="ECO:0000256" key="1">
    <source>
        <dbReference type="SAM" id="Coils"/>
    </source>
</evidence>
<protein>
    <submittedName>
        <fullName evidence="3">Uncharacterized protein</fullName>
    </submittedName>
</protein>
<name>A0A7S2H6G7_9STRA</name>
<sequence length="339" mass="38829">MYFQFCSDRMTCRSQQSSAVSSTSSLDPLSRSLSRPSFSSNLYLDKLCHEESDIYLDNSTMDKPTNKNTRERRLIKLAPTASSLLLSKSENNTDHLSSEYSSKPYPTILRIKPVINEVFENPSNHFLWQRMILSLIVALKVDNILEVAIEMLNKLSLRYPTMMKWFFIRLLIDAPNIKDEGTILSPNNDSRSFQSTKRKRERNNSTIYHPLQNEPRSSTDQILKKKSATISQELVSTETNNLQSLMPSKSIENINDDLEDEWGQFADFDEEPTHGTSSESAFLVDPFNSLSKFAGRRSGMNASLHKLENLAEEEEDNNEEFSEISYVRSVSSFDFPVFI</sequence>